<name>A0AAN0VKF4_9BURK</name>
<dbReference type="AlphaFoldDB" id="A0AAN0VKF4"/>
<proteinExistence type="predicted"/>
<organism evidence="2 3">
    <name type="scientific">Burkholderia cenocepacia</name>
    <dbReference type="NCBI Taxonomy" id="95486"/>
    <lineage>
        <taxon>Bacteria</taxon>
        <taxon>Pseudomonadati</taxon>
        <taxon>Pseudomonadota</taxon>
        <taxon>Betaproteobacteria</taxon>
        <taxon>Burkholderiales</taxon>
        <taxon>Burkholderiaceae</taxon>
        <taxon>Burkholderia</taxon>
        <taxon>Burkholderia cepacia complex</taxon>
    </lineage>
</organism>
<evidence type="ECO:0000313" key="2">
    <source>
        <dbReference type="EMBL" id="AIO30561.1"/>
    </source>
</evidence>
<sequence length="80" mass="8485">MKILIKAVALATLVAAPIVSFAQQSQPVTRAQVRAELAELEKAGFVPNDPDHYPENIQHAEAVVAAQNHAASNVSLTANK</sequence>
<gene>
    <name evidence="2" type="ORF">DM39_6349</name>
</gene>
<accession>A0AAN0VKF4</accession>
<reference evidence="2 3" key="1">
    <citation type="submission" date="2014-05" db="EMBL/GenBank/DDBJ databases">
        <authorList>
            <person name="Bishop-Lilly K.A."/>
            <person name="Broomall S.M."/>
            <person name="Chain P.S."/>
            <person name="Chertkov O."/>
            <person name="Coyne S.R."/>
            <person name="Daligault H.E."/>
            <person name="Davenport K.W."/>
            <person name="Erkkila T."/>
            <person name="Frey K.G."/>
            <person name="Gibbons H.S."/>
            <person name="Gu W."/>
            <person name="Jaissle J."/>
            <person name="Johnson S.L."/>
            <person name="Koroleva G.I."/>
            <person name="Ladner J.T."/>
            <person name="Lo C.-C."/>
            <person name="Minogue T.D."/>
            <person name="Munk C."/>
            <person name="Palacios G.F."/>
            <person name="Redden C.L."/>
            <person name="Rosenzweig C.N."/>
            <person name="Scholz M.B."/>
            <person name="Teshima H."/>
            <person name="Xu Y."/>
        </authorList>
    </citation>
    <scope>NUCLEOTIDE SEQUENCE [LARGE SCALE GENOMIC DNA]</scope>
    <source>
        <strain evidence="2 3">DDS 22E-1</strain>
    </source>
</reference>
<evidence type="ECO:0000256" key="1">
    <source>
        <dbReference type="SAM" id="SignalP"/>
    </source>
</evidence>
<evidence type="ECO:0008006" key="4">
    <source>
        <dbReference type="Google" id="ProtNLM"/>
    </source>
</evidence>
<protein>
    <recommendedName>
        <fullName evidence="4">DUF4148 domain-containing protein</fullName>
    </recommendedName>
</protein>
<feature type="signal peptide" evidence="1">
    <location>
        <begin position="1"/>
        <end position="22"/>
    </location>
</feature>
<feature type="chain" id="PRO_5042957032" description="DUF4148 domain-containing protein" evidence="1">
    <location>
        <begin position="23"/>
        <end position="80"/>
    </location>
</feature>
<dbReference type="EMBL" id="CP007782">
    <property type="protein sequence ID" value="AIO30561.1"/>
    <property type="molecule type" value="Genomic_DNA"/>
</dbReference>
<evidence type="ECO:0000313" key="3">
    <source>
        <dbReference type="Proteomes" id="UP000029413"/>
    </source>
</evidence>
<dbReference type="InterPro" id="IPR025421">
    <property type="entry name" value="DUF4148"/>
</dbReference>
<dbReference type="Proteomes" id="UP000029413">
    <property type="component" value="Chromosome 3"/>
</dbReference>
<dbReference type="Pfam" id="PF13663">
    <property type="entry name" value="DUF4148"/>
    <property type="match status" value="1"/>
</dbReference>
<keyword evidence="3" id="KW-1185">Reference proteome</keyword>
<dbReference type="KEGG" id="bcen:DM39_6349"/>
<keyword evidence="1" id="KW-0732">Signal</keyword>